<proteinExistence type="predicted"/>
<evidence type="ECO:0000313" key="3">
    <source>
        <dbReference type="Proteomes" id="UP001589789"/>
    </source>
</evidence>
<accession>A0ABV6IWP9</accession>
<dbReference type="InterPro" id="IPR018713">
    <property type="entry name" value="MPAB/Lcp_cat_dom"/>
</dbReference>
<reference evidence="2 3" key="1">
    <citation type="submission" date="2024-09" db="EMBL/GenBank/DDBJ databases">
        <authorList>
            <person name="Sun Q."/>
            <person name="Mori K."/>
        </authorList>
    </citation>
    <scope>NUCLEOTIDE SEQUENCE [LARGE SCALE GENOMIC DNA]</scope>
    <source>
        <strain evidence="2 3">CCM 7468</strain>
    </source>
</reference>
<feature type="domain" description="ER-bound oxygenase mpaB/mpaB'/Rubber oxygenase catalytic" evidence="1">
    <location>
        <begin position="48"/>
        <end position="258"/>
    </location>
</feature>
<dbReference type="PANTHER" id="PTHR36151">
    <property type="entry name" value="BLR2777 PROTEIN"/>
    <property type="match status" value="1"/>
</dbReference>
<comment type="caution">
    <text evidence="2">The sequence shown here is derived from an EMBL/GenBank/DDBJ whole genome shotgun (WGS) entry which is preliminary data.</text>
</comment>
<dbReference type="RefSeq" id="WP_377054061.1">
    <property type="nucleotide sequence ID" value="NZ_JBHLVZ010000074.1"/>
</dbReference>
<dbReference type="GO" id="GO:0016491">
    <property type="term" value="F:oxidoreductase activity"/>
    <property type="evidence" value="ECO:0007669"/>
    <property type="project" value="UniProtKB-KW"/>
</dbReference>
<gene>
    <name evidence="2" type="ORF">ACFFIC_21175</name>
</gene>
<evidence type="ECO:0000313" key="2">
    <source>
        <dbReference type="EMBL" id="MFC0388035.1"/>
    </source>
</evidence>
<evidence type="ECO:0000259" key="1">
    <source>
        <dbReference type="Pfam" id="PF09995"/>
    </source>
</evidence>
<keyword evidence="3" id="KW-1185">Reference proteome</keyword>
<organism evidence="2 3">
    <name type="scientific">Muricoccus vinaceus</name>
    <dbReference type="NCBI Taxonomy" id="424704"/>
    <lineage>
        <taxon>Bacteria</taxon>
        <taxon>Pseudomonadati</taxon>
        <taxon>Pseudomonadota</taxon>
        <taxon>Alphaproteobacteria</taxon>
        <taxon>Acetobacterales</taxon>
        <taxon>Roseomonadaceae</taxon>
        <taxon>Muricoccus</taxon>
    </lineage>
</organism>
<keyword evidence="2" id="KW-0560">Oxidoreductase</keyword>
<dbReference type="PANTHER" id="PTHR36151:SF3">
    <property type="entry name" value="ER-BOUND OXYGENASE MPAB_MPAB'_RUBBER OXYGENASE CATALYTIC DOMAIN-CONTAINING PROTEIN"/>
    <property type="match status" value="1"/>
</dbReference>
<dbReference type="EC" id="1.-.-.-" evidence="2"/>
<dbReference type="Proteomes" id="UP001589789">
    <property type="component" value="Unassembled WGS sequence"/>
</dbReference>
<protein>
    <submittedName>
        <fullName evidence="2">Oxygenase MpaB family protein</fullName>
        <ecNumber evidence="2">1.-.-.-</ecNumber>
    </submittedName>
</protein>
<sequence>MPLILPPPLQRWVEATAAALLHPPGGPAIDFAQPLGEPALVPPDSLSWRIFKNPVALFTGGVAAVVLELAEPRVRTGVWEHTTFRTDPLGRLQRTGLAAMVTVYGPRGVAERMIAGVSRAHGAVRGTTPGGLPYSASDPELLCWVQATALFGFAEGYSRHVRPLTEGEVDRLHAEAIPAARLYGAEAAPPSAAATRDLFTAMRDRLEPSPILAEFLRIMRAAPILPPPLRPVQHLLLRAGVELVPGWVRERLGLGRGEGLRPWERPLVRSIGALADRLVLRGGPAAQSCLRLGLSADHLYRG</sequence>
<name>A0ABV6IWP9_9PROT</name>
<dbReference type="Pfam" id="PF09995">
    <property type="entry name" value="MPAB_Lcp_cat"/>
    <property type="match status" value="1"/>
</dbReference>
<dbReference type="EMBL" id="JBHLVZ010000074">
    <property type="protein sequence ID" value="MFC0388035.1"/>
    <property type="molecule type" value="Genomic_DNA"/>
</dbReference>